<dbReference type="AlphaFoldDB" id="A0A3A8K164"/>
<sequence>MMESHSGPHSQPPSNFDFTVYDRSGQAKVQADVKARLGTTREWAAGYWSNLEAVDLRPRGEFFLLITPDKLYVWAPSKVKGRGMPTWVLDATHLLGPYYERVGTGPKDIRPLAFSMLVSWWLNELTAADGREGNRTPLMRTGLPRAMAHGEVVRGAHA</sequence>
<comment type="caution">
    <text evidence="1">The sequence shown here is derived from an EMBL/GenBank/DDBJ whole genome shotgun (WGS) entry which is preliminary data.</text>
</comment>
<protein>
    <submittedName>
        <fullName evidence="1">Uncharacterized protein</fullName>
    </submittedName>
</protein>
<proteinExistence type="predicted"/>
<name>A0A3A8K164_9BACT</name>
<gene>
    <name evidence="1" type="ORF">D7X32_22125</name>
</gene>
<dbReference type="Proteomes" id="UP000268313">
    <property type="component" value="Unassembled WGS sequence"/>
</dbReference>
<organism evidence="1 2">
    <name type="scientific">Corallococcus carmarthensis</name>
    <dbReference type="NCBI Taxonomy" id="2316728"/>
    <lineage>
        <taxon>Bacteria</taxon>
        <taxon>Pseudomonadati</taxon>
        <taxon>Myxococcota</taxon>
        <taxon>Myxococcia</taxon>
        <taxon>Myxococcales</taxon>
        <taxon>Cystobacterineae</taxon>
        <taxon>Myxococcaceae</taxon>
        <taxon>Corallococcus</taxon>
    </lineage>
</organism>
<reference evidence="2" key="1">
    <citation type="submission" date="2018-09" db="EMBL/GenBank/DDBJ databases">
        <authorList>
            <person name="Livingstone P.G."/>
            <person name="Whitworth D.E."/>
        </authorList>
    </citation>
    <scope>NUCLEOTIDE SEQUENCE [LARGE SCALE GENOMIC DNA]</scope>
    <source>
        <strain evidence="2">CA043D</strain>
    </source>
</reference>
<dbReference type="OrthoDB" id="5520542at2"/>
<evidence type="ECO:0000313" key="2">
    <source>
        <dbReference type="Proteomes" id="UP000268313"/>
    </source>
</evidence>
<dbReference type="RefSeq" id="WP_120604555.1">
    <property type="nucleotide sequence ID" value="NZ_JABFJX010000053.1"/>
</dbReference>
<accession>A0A3A8K164</accession>
<dbReference type="EMBL" id="RAWE01000084">
    <property type="protein sequence ID" value="RKH00879.1"/>
    <property type="molecule type" value="Genomic_DNA"/>
</dbReference>
<keyword evidence="2" id="KW-1185">Reference proteome</keyword>
<evidence type="ECO:0000313" key="1">
    <source>
        <dbReference type="EMBL" id="RKH00879.1"/>
    </source>
</evidence>